<dbReference type="GO" id="GO:0005886">
    <property type="term" value="C:plasma membrane"/>
    <property type="evidence" value="ECO:0007669"/>
    <property type="project" value="UniProtKB-SubCell"/>
</dbReference>
<evidence type="ECO:0000256" key="1">
    <source>
        <dbReference type="ARBA" id="ARBA00004651"/>
    </source>
</evidence>
<name>A0A2T5GIG7_9SPHN</name>
<evidence type="ECO:0000313" key="10">
    <source>
        <dbReference type="Proteomes" id="UP000244189"/>
    </source>
</evidence>
<dbReference type="AlphaFoldDB" id="A0A2T5GIG7"/>
<dbReference type="InterPro" id="IPR050445">
    <property type="entry name" value="Bact_polysacc_biosynth/exp"/>
</dbReference>
<dbReference type="EMBL" id="QAOG01000006">
    <property type="protein sequence ID" value="PTQ59097.1"/>
    <property type="molecule type" value="Genomic_DNA"/>
</dbReference>
<evidence type="ECO:0000256" key="3">
    <source>
        <dbReference type="ARBA" id="ARBA00022692"/>
    </source>
</evidence>
<comment type="subcellular location">
    <subcellularLocation>
        <location evidence="1">Cell membrane</location>
        <topology evidence="1">Multi-pass membrane protein</topology>
    </subcellularLocation>
</comment>
<keyword evidence="2" id="KW-1003">Cell membrane</keyword>
<dbReference type="PANTHER" id="PTHR32309:SF13">
    <property type="entry name" value="FERRIC ENTEROBACTIN TRANSPORT PROTEIN FEPE"/>
    <property type="match status" value="1"/>
</dbReference>
<keyword evidence="3 7" id="KW-0812">Transmembrane</keyword>
<sequence>MTEHDAPERLDGFELRDLISILFRWRLWLIGGVGIGTVIAAIVAFATQPVYRATASLLIESQDIPTTIIASPLNDGVEDRVAKVREQVLSRANLARLISQNNLYASRRGIDSADKLLAMLRRDIAVDLVGANEGNVSQQGKNSTIAFTLSFSSPDPAAALRVTNQLTSMFVSENDRLRSQQARGAALFLVRRADELRDRLVALEVKRRSIEARYNGALPDQLALSQQSTSALRAEISRLDAETQGIAQQNGLLVVRQQQSTPPLPSSARTELAQAEARYDRLRATYSDSHPDVQAARAVLLLARQAADREPAPPDIGAPIRAEVSAGNSRIAGLASRRAQLVSAIGHADRLIAMAPQAGYELNNIEREYDNLKQQYQTIREKQLDAQVAVNLQAEGKGERFSVVDRATYPIEPVSPHRLKIILTGAALGIAVPFALMVLWELSQQPVHGAAAIRRLTGEDPMATIMTMKREPRLGFLGWVQSLRSRHAAS</sequence>
<organism evidence="9 10">
    <name type="scientific">Sphingomonas aurantiaca</name>
    <dbReference type="NCBI Taxonomy" id="185949"/>
    <lineage>
        <taxon>Bacteria</taxon>
        <taxon>Pseudomonadati</taxon>
        <taxon>Pseudomonadota</taxon>
        <taxon>Alphaproteobacteria</taxon>
        <taxon>Sphingomonadales</taxon>
        <taxon>Sphingomonadaceae</taxon>
        <taxon>Sphingomonas</taxon>
    </lineage>
</organism>
<dbReference type="Pfam" id="PF02706">
    <property type="entry name" value="Wzz"/>
    <property type="match status" value="1"/>
</dbReference>
<dbReference type="Proteomes" id="UP000244189">
    <property type="component" value="Unassembled WGS sequence"/>
</dbReference>
<comment type="caution">
    <text evidence="9">The sequence shown here is derived from an EMBL/GenBank/DDBJ whole genome shotgun (WGS) entry which is preliminary data.</text>
</comment>
<dbReference type="RefSeq" id="WP_107959359.1">
    <property type="nucleotide sequence ID" value="NZ_QAOG01000006.1"/>
</dbReference>
<feature type="coiled-coil region" evidence="6">
    <location>
        <begin position="355"/>
        <end position="382"/>
    </location>
</feature>
<accession>A0A2T5GIG7</accession>
<reference evidence="9 10" key="1">
    <citation type="submission" date="2018-04" db="EMBL/GenBank/DDBJ databases">
        <title>Genomic Encyclopedia of Type Strains, Phase III (KMG-III): the genomes of soil and plant-associated and newly described type strains.</title>
        <authorList>
            <person name="Whitman W."/>
        </authorList>
    </citation>
    <scope>NUCLEOTIDE SEQUENCE [LARGE SCALE GENOMIC DNA]</scope>
    <source>
        <strain evidence="9 10">MA101b</strain>
    </source>
</reference>
<evidence type="ECO:0000259" key="8">
    <source>
        <dbReference type="Pfam" id="PF02706"/>
    </source>
</evidence>
<gene>
    <name evidence="9" type="ORF">C8J26_3424</name>
</gene>
<dbReference type="InterPro" id="IPR003856">
    <property type="entry name" value="LPS_length_determ_N"/>
</dbReference>
<evidence type="ECO:0000256" key="2">
    <source>
        <dbReference type="ARBA" id="ARBA00022475"/>
    </source>
</evidence>
<dbReference type="GO" id="GO:0004713">
    <property type="term" value="F:protein tyrosine kinase activity"/>
    <property type="evidence" value="ECO:0007669"/>
    <property type="project" value="TreeGrafter"/>
</dbReference>
<feature type="domain" description="Polysaccharide chain length determinant N-terminal" evidence="8">
    <location>
        <begin position="12"/>
        <end position="100"/>
    </location>
</feature>
<evidence type="ECO:0000313" key="9">
    <source>
        <dbReference type="EMBL" id="PTQ59097.1"/>
    </source>
</evidence>
<proteinExistence type="predicted"/>
<evidence type="ECO:0000256" key="4">
    <source>
        <dbReference type="ARBA" id="ARBA00022989"/>
    </source>
</evidence>
<keyword evidence="6" id="KW-0175">Coiled coil</keyword>
<keyword evidence="4 7" id="KW-1133">Transmembrane helix</keyword>
<evidence type="ECO:0000256" key="6">
    <source>
        <dbReference type="SAM" id="Coils"/>
    </source>
</evidence>
<protein>
    <submittedName>
        <fullName evidence="9">Uncharacterized protein involved in exopolysaccharide biosynthesis</fullName>
    </submittedName>
</protein>
<keyword evidence="10" id="KW-1185">Reference proteome</keyword>
<evidence type="ECO:0000256" key="5">
    <source>
        <dbReference type="ARBA" id="ARBA00023136"/>
    </source>
</evidence>
<dbReference type="PANTHER" id="PTHR32309">
    <property type="entry name" value="TYROSINE-PROTEIN KINASE"/>
    <property type="match status" value="1"/>
</dbReference>
<evidence type="ECO:0000256" key="7">
    <source>
        <dbReference type="SAM" id="Phobius"/>
    </source>
</evidence>
<feature type="transmembrane region" description="Helical" evidence="7">
    <location>
        <begin position="25"/>
        <end position="46"/>
    </location>
</feature>
<keyword evidence="5 7" id="KW-0472">Membrane</keyword>